<dbReference type="EMBL" id="WIXP02000001">
    <property type="protein sequence ID" value="KAF6217334.1"/>
    <property type="molecule type" value="Genomic_DNA"/>
</dbReference>
<reference evidence="2" key="1">
    <citation type="journal article" date="2021" name="Mol. Ecol. Resour.">
        <title>Apolygus lucorum genome provides insights into omnivorousness and mesophyll feeding.</title>
        <authorList>
            <person name="Liu Y."/>
            <person name="Liu H."/>
            <person name="Wang H."/>
            <person name="Huang T."/>
            <person name="Liu B."/>
            <person name="Yang B."/>
            <person name="Yin L."/>
            <person name="Li B."/>
            <person name="Zhang Y."/>
            <person name="Zhang S."/>
            <person name="Jiang F."/>
            <person name="Zhang X."/>
            <person name="Ren Y."/>
            <person name="Wang B."/>
            <person name="Wang S."/>
            <person name="Lu Y."/>
            <person name="Wu K."/>
            <person name="Fan W."/>
            <person name="Wang G."/>
        </authorList>
    </citation>
    <scope>NUCLEOTIDE SEQUENCE</scope>
    <source>
        <strain evidence="2">12Hb</strain>
    </source>
</reference>
<sequence length="306" mass="33846">MPTGQSNGVVADGAYLSKPPMIQENMKAGKSRYNVLKHWSVQYADTNTPIETPAEAMDYESTDETGTIKDHDLEEDPFGPGPCMETVQLPSGIVADEPDESEDYFPDDREQSPWSLKRGVPSSTSHLSSTTGEAMNATGNADTADGMGFPAPTSTPMKQLESLIGHLRLLGSTRSSVLRKRCVQAALDNVFDVARWIPTYQRILEERDTLIEHQSKLIIDKLVLTRERDMAREKAGTNAGETPETRTDDPTTKEHRADMKTGVRATCHRERTSMPQRTAICAGTLDTSWPEERRGPPPPKRSPVLH</sequence>
<feature type="region of interest" description="Disordered" evidence="1">
    <location>
        <begin position="96"/>
        <end position="156"/>
    </location>
</feature>
<dbReference type="EMBL" id="WIXP02000001">
    <property type="protein sequence ID" value="KAF6217335.1"/>
    <property type="molecule type" value="Genomic_DNA"/>
</dbReference>
<organism evidence="2 4">
    <name type="scientific">Apolygus lucorum</name>
    <name type="common">Small green plant bug</name>
    <name type="synonym">Lygocoris lucorum</name>
    <dbReference type="NCBI Taxonomy" id="248454"/>
    <lineage>
        <taxon>Eukaryota</taxon>
        <taxon>Metazoa</taxon>
        <taxon>Ecdysozoa</taxon>
        <taxon>Arthropoda</taxon>
        <taxon>Hexapoda</taxon>
        <taxon>Insecta</taxon>
        <taxon>Pterygota</taxon>
        <taxon>Neoptera</taxon>
        <taxon>Paraneoptera</taxon>
        <taxon>Hemiptera</taxon>
        <taxon>Heteroptera</taxon>
        <taxon>Panheteroptera</taxon>
        <taxon>Cimicomorpha</taxon>
        <taxon>Miridae</taxon>
        <taxon>Mirini</taxon>
        <taxon>Apolygus</taxon>
    </lineage>
</organism>
<dbReference type="AlphaFoldDB" id="A0A8S9Y9P1"/>
<feature type="compositionally biased region" description="Polar residues" evidence="1">
    <location>
        <begin position="121"/>
        <end position="141"/>
    </location>
</feature>
<feature type="compositionally biased region" description="Pro residues" evidence="1">
    <location>
        <begin position="296"/>
        <end position="306"/>
    </location>
</feature>
<dbReference type="Proteomes" id="UP000466442">
    <property type="component" value="Linkage Group LG1"/>
</dbReference>
<evidence type="ECO:0000313" key="4">
    <source>
        <dbReference type="Proteomes" id="UP000466442"/>
    </source>
</evidence>
<gene>
    <name evidence="2" type="ORF">GE061_001688</name>
    <name evidence="3" type="ORF">GE061_001689</name>
</gene>
<feature type="compositionally biased region" description="Basic and acidic residues" evidence="1">
    <location>
        <begin position="243"/>
        <end position="260"/>
    </location>
</feature>
<evidence type="ECO:0000313" key="3">
    <source>
        <dbReference type="EMBL" id="KAF6217335.1"/>
    </source>
</evidence>
<comment type="caution">
    <text evidence="2">The sequence shown here is derived from an EMBL/GenBank/DDBJ whole genome shotgun (WGS) entry which is preliminary data.</text>
</comment>
<feature type="compositionally biased region" description="Acidic residues" evidence="1">
    <location>
        <begin position="96"/>
        <end position="105"/>
    </location>
</feature>
<keyword evidence="4" id="KW-1185">Reference proteome</keyword>
<proteinExistence type="predicted"/>
<feature type="region of interest" description="Disordered" evidence="1">
    <location>
        <begin position="285"/>
        <end position="306"/>
    </location>
</feature>
<feature type="region of interest" description="Disordered" evidence="1">
    <location>
        <begin position="231"/>
        <end position="260"/>
    </location>
</feature>
<accession>A0A8S9Y9P1</accession>
<name>A0A8S9Y9P1_APOLU</name>
<evidence type="ECO:0000313" key="2">
    <source>
        <dbReference type="EMBL" id="KAF6217334.1"/>
    </source>
</evidence>
<protein>
    <submittedName>
        <fullName evidence="2">Uncharacterized protein</fullName>
    </submittedName>
</protein>
<evidence type="ECO:0000256" key="1">
    <source>
        <dbReference type="SAM" id="MobiDB-lite"/>
    </source>
</evidence>